<evidence type="ECO:0000259" key="2">
    <source>
        <dbReference type="Pfam" id="PF13556"/>
    </source>
</evidence>
<dbReference type="InterPro" id="IPR042070">
    <property type="entry name" value="PucR_C-HTH_sf"/>
</dbReference>
<organism evidence="4 5">
    <name type="scientific">Amycolatopsis alkalitolerans</name>
    <dbReference type="NCBI Taxonomy" id="2547244"/>
    <lineage>
        <taxon>Bacteria</taxon>
        <taxon>Bacillati</taxon>
        <taxon>Actinomycetota</taxon>
        <taxon>Actinomycetes</taxon>
        <taxon>Pseudonocardiales</taxon>
        <taxon>Pseudonocardiaceae</taxon>
        <taxon>Amycolatopsis</taxon>
    </lineage>
</organism>
<dbReference type="AlphaFoldDB" id="A0A5C4LVL5"/>
<reference evidence="4 5" key="1">
    <citation type="submission" date="2019-06" db="EMBL/GenBank/DDBJ databases">
        <title>Amycolatopsis alkalitolerans sp. nov., isolated from Gastrodia elata Blume.</title>
        <authorList>
            <person name="Narsing Rao M.P."/>
            <person name="Li W.J."/>
        </authorList>
    </citation>
    <scope>NUCLEOTIDE SEQUENCE [LARGE SCALE GENOMIC DNA]</scope>
    <source>
        <strain evidence="4 5">SYSUP0005</strain>
    </source>
</reference>
<comment type="similarity">
    <text evidence="1">Belongs to the CdaR family.</text>
</comment>
<dbReference type="OrthoDB" id="3190266at2"/>
<evidence type="ECO:0000256" key="1">
    <source>
        <dbReference type="ARBA" id="ARBA00006754"/>
    </source>
</evidence>
<gene>
    <name evidence="4" type="ORF">FG385_22130</name>
</gene>
<evidence type="ECO:0000313" key="4">
    <source>
        <dbReference type="EMBL" id="TNC23434.1"/>
    </source>
</evidence>
<dbReference type="InterPro" id="IPR051448">
    <property type="entry name" value="CdaR-like_regulators"/>
</dbReference>
<name>A0A5C4LVL5_9PSEU</name>
<evidence type="ECO:0000313" key="5">
    <source>
        <dbReference type="Proteomes" id="UP000305546"/>
    </source>
</evidence>
<dbReference type="InterPro" id="IPR009057">
    <property type="entry name" value="Homeodomain-like_sf"/>
</dbReference>
<dbReference type="InterPro" id="IPR041522">
    <property type="entry name" value="CdaR_GGDEF"/>
</dbReference>
<dbReference type="RefSeq" id="WP_139098678.1">
    <property type="nucleotide sequence ID" value="NZ_VDFW01000020.1"/>
</dbReference>
<accession>A0A5C4LVL5</accession>
<evidence type="ECO:0000259" key="3">
    <source>
        <dbReference type="Pfam" id="PF17853"/>
    </source>
</evidence>
<dbReference type="Pfam" id="PF17853">
    <property type="entry name" value="GGDEF_2"/>
    <property type="match status" value="1"/>
</dbReference>
<dbReference type="PANTHER" id="PTHR33744:SF1">
    <property type="entry name" value="DNA-BINDING TRANSCRIPTIONAL ACTIVATOR ADER"/>
    <property type="match status" value="1"/>
</dbReference>
<dbReference type="PANTHER" id="PTHR33744">
    <property type="entry name" value="CARBOHYDRATE DIACID REGULATOR"/>
    <property type="match status" value="1"/>
</dbReference>
<protein>
    <submittedName>
        <fullName evidence="4">PucR family transcriptional regulator</fullName>
    </submittedName>
</protein>
<dbReference type="Gene3D" id="1.10.10.2840">
    <property type="entry name" value="PucR C-terminal helix-turn-helix domain"/>
    <property type="match status" value="1"/>
</dbReference>
<dbReference type="EMBL" id="VDFW01000020">
    <property type="protein sequence ID" value="TNC23434.1"/>
    <property type="molecule type" value="Genomic_DNA"/>
</dbReference>
<dbReference type="InterPro" id="IPR025736">
    <property type="entry name" value="PucR_C-HTH_dom"/>
</dbReference>
<dbReference type="Pfam" id="PF13556">
    <property type="entry name" value="HTH_30"/>
    <property type="match status" value="1"/>
</dbReference>
<feature type="domain" description="CdaR GGDEF-like" evidence="3">
    <location>
        <begin position="279"/>
        <end position="398"/>
    </location>
</feature>
<sequence>MLPAEHSPLTFARLLQERLFRDAVVAGDTDRPITWCLAWDEIDGPLEDVLVYAHAGQLDPAAVRKRGVVALIVAGATEVPELDVPVAIVPERITYREVGRLVAELALARETHVLRYGLTVHRSLAELLYRGAGLAALCHQLGRLSRCPVAILDRQRRPLACEPGELDRETVLATLHDGLPATIDGWHGHEPRTMTLDGTTCMVSPIMLGGRHDGWVAVLETAEPPHPHDLAEHRVVVEQAVTIVGTEMLRMRSVEQAEERARGDFVHALLHARFSNLRDLEARAAHYGFPTEGTFGVVVVGGLGAPDEADSPNTLFQLAREITRLPSSQDRHTLATVVGDVLAVIREVSDDDLAEYATVLEHEFARRVPKPAIVAFGRSVTGARRIIDSYREARITLKLRQRLGNGTARGFEDLRVFAVLADLATGEQGKAFAREMLAPLRSGGADLEQAVFTYVSCGGNVNAAARELHIHRNTMLYKLDRASRALRLDLRQAEHQCALWLAGKLDLLADTIATVDRDVLPT</sequence>
<keyword evidence="5" id="KW-1185">Reference proteome</keyword>
<feature type="domain" description="PucR C-terminal helix-turn-helix" evidence="2">
    <location>
        <begin position="451"/>
        <end position="503"/>
    </location>
</feature>
<proteinExistence type="inferred from homology"/>
<dbReference type="SUPFAM" id="SSF46689">
    <property type="entry name" value="Homeodomain-like"/>
    <property type="match status" value="1"/>
</dbReference>
<dbReference type="Proteomes" id="UP000305546">
    <property type="component" value="Unassembled WGS sequence"/>
</dbReference>
<comment type="caution">
    <text evidence="4">The sequence shown here is derived from an EMBL/GenBank/DDBJ whole genome shotgun (WGS) entry which is preliminary data.</text>
</comment>